<keyword evidence="10" id="KW-1185">Reference proteome</keyword>
<dbReference type="InterPro" id="IPR001405">
    <property type="entry name" value="UPF0758"/>
</dbReference>
<evidence type="ECO:0000313" key="9">
    <source>
        <dbReference type="EMBL" id="EHI56045.1"/>
    </source>
</evidence>
<dbReference type="RefSeq" id="WP_005540063.1">
    <property type="nucleotide sequence ID" value="NZ_JH378830.1"/>
</dbReference>
<dbReference type="InterPro" id="IPR020891">
    <property type="entry name" value="UPF0758_CS"/>
</dbReference>
<keyword evidence="6" id="KW-0482">Metalloprotease</keyword>
<proteinExistence type="inferred from homology"/>
<accession>G5GGY7</accession>
<feature type="domain" description="MPN" evidence="8">
    <location>
        <begin position="111"/>
        <end position="233"/>
    </location>
</feature>
<dbReference type="GO" id="GO:0006508">
    <property type="term" value="P:proteolysis"/>
    <property type="evidence" value="ECO:0007669"/>
    <property type="project" value="UniProtKB-KW"/>
</dbReference>
<dbReference type="AlphaFoldDB" id="G5GGY7"/>
<keyword evidence="4" id="KW-0378">Hydrolase</keyword>
<comment type="caution">
    <text evidence="9">The sequence shown here is derived from an EMBL/GenBank/DDBJ whole genome shotgun (WGS) entry which is preliminary data.</text>
</comment>
<dbReference type="InterPro" id="IPR025657">
    <property type="entry name" value="RadC_JAB"/>
</dbReference>
<dbReference type="GO" id="GO:0046872">
    <property type="term" value="F:metal ion binding"/>
    <property type="evidence" value="ECO:0007669"/>
    <property type="project" value="UniProtKB-KW"/>
</dbReference>
<reference evidence="9 10" key="1">
    <citation type="submission" date="2011-08" db="EMBL/GenBank/DDBJ databases">
        <title>The Genome Sequence of Johnsonella ignava ATCC 51276.</title>
        <authorList>
            <consortium name="The Broad Institute Genome Sequencing Platform"/>
            <person name="Earl A."/>
            <person name="Ward D."/>
            <person name="Feldgarden M."/>
            <person name="Gevers D."/>
            <person name="Izard J."/>
            <person name="Blanton J.M."/>
            <person name="Baranova O.V."/>
            <person name="Dewhirst F.E."/>
            <person name="Young S.K."/>
            <person name="Zeng Q."/>
            <person name="Gargeya S."/>
            <person name="Fitzgerald M."/>
            <person name="Haas B."/>
            <person name="Abouelleil A."/>
            <person name="Alvarado L."/>
            <person name="Arachchi H.M."/>
            <person name="Berlin A."/>
            <person name="Brown A."/>
            <person name="Chapman S.B."/>
            <person name="Chen Z."/>
            <person name="Dunbar C."/>
            <person name="Freedman E."/>
            <person name="Gearin G."/>
            <person name="Gellesch M."/>
            <person name="Goldberg J."/>
            <person name="Griggs A."/>
            <person name="Gujja S."/>
            <person name="Heiman D."/>
            <person name="Howarth C."/>
            <person name="Larson L."/>
            <person name="Lui A."/>
            <person name="MacDonald P.J.P."/>
            <person name="Montmayeur A."/>
            <person name="Murphy C."/>
            <person name="Neiman D."/>
            <person name="Pearson M."/>
            <person name="Priest M."/>
            <person name="Roberts A."/>
            <person name="Saif S."/>
            <person name="Shea T."/>
            <person name="Shenoy N."/>
            <person name="Sisk P."/>
            <person name="Stolte C."/>
            <person name="Sykes S."/>
            <person name="Wortman J."/>
            <person name="Nusbaum C."/>
            <person name="Birren B."/>
        </authorList>
    </citation>
    <scope>NUCLEOTIDE SEQUENCE [LARGE SCALE GENOMIC DNA]</scope>
    <source>
        <strain evidence="9 10">ATCC 51276</strain>
    </source>
</reference>
<dbReference type="GO" id="GO:0008237">
    <property type="term" value="F:metallopeptidase activity"/>
    <property type="evidence" value="ECO:0007669"/>
    <property type="project" value="UniProtKB-KW"/>
</dbReference>
<evidence type="ECO:0000256" key="2">
    <source>
        <dbReference type="ARBA" id="ARBA00022670"/>
    </source>
</evidence>
<dbReference type="eggNOG" id="COG2003">
    <property type="taxonomic scope" value="Bacteria"/>
</dbReference>
<dbReference type="Proteomes" id="UP000003011">
    <property type="component" value="Unassembled WGS sequence"/>
</dbReference>
<evidence type="ECO:0000256" key="5">
    <source>
        <dbReference type="ARBA" id="ARBA00022833"/>
    </source>
</evidence>
<keyword evidence="5" id="KW-0862">Zinc</keyword>
<dbReference type="PATRIC" id="fig|679200.3.peg.873"/>
<dbReference type="NCBIfam" id="NF000642">
    <property type="entry name" value="PRK00024.1"/>
    <property type="match status" value="1"/>
</dbReference>
<evidence type="ECO:0000256" key="7">
    <source>
        <dbReference type="RuleBase" id="RU003797"/>
    </source>
</evidence>
<keyword evidence="2" id="KW-0645">Protease</keyword>
<dbReference type="PANTHER" id="PTHR30471">
    <property type="entry name" value="DNA REPAIR PROTEIN RADC"/>
    <property type="match status" value="1"/>
</dbReference>
<dbReference type="PANTHER" id="PTHR30471:SF3">
    <property type="entry name" value="UPF0758 PROTEIN YEES-RELATED"/>
    <property type="match status" value="1"/>
</dbReference>
<sequence length="233" mass="25856">MNIINTGIKDMPSDERPYERCLEFGPSSLTDAELLAVILRTGTKNLNSVALANHILNLSGPAKGITCLMHKSYDEYIKINGIGKVKAVQLLCIGELAKRIWKREAAIKAVCFNSPANCAGYYMQDMRHLEQEELRLAYLDTRQRLISDSLITIGTVNASLISVREVLIDALKHQAVNVIMIHNHPSGNPSPSDDDRKVTEIVANGCKSVGIYLNDHIIIGDNIYHSFREQGNL</sequence>
<evidence type="ECO:0000259" key="8">
    <source>
        <dbReference type="PROSITE" id="PS50249"/>
    </source>
</evidence>
<dbReference type="Gene3D" id="3.40.140.10">
    <property type="entry name" value="Cytidine Deaminase, domain 2"/>
    <property type="match status" value="1"/>
</dbReference>
<dbReference type="OrthoDB" id="9804482at2"/>
<keyword evidence="3" id="KW-0479">Metal-binding</keyword>
<evidence type="ECO:0000256" key="1">
    <source>
        <dbReference type="ARBA" id="ARBA00010243"/>
    </source>
</evidence>
<evidence type="ECO:0000313" key="10">
    <source>
        <dbReference type="Proteomes" id="UP000003011"/>
    </source>
</evidence>
<dbReference type="Pfam" id="PF04002">
    <property type="entry name" value="RadC"/>
    <property type="match status" value="1"/>
</dbReference>
<dbReference type="PROSITE" id="PS01302">
    <property type="entry name" value="UPF0758"/>
    <property type="match status" value="1"/>
</dbReference>
<name>G5GGY7_9FIRM</name>
<evidence type="ECO:0000256" key="3">
    <source>
        <dbReference type="ARBA" id="ARBA00022723"/>
    </source>
</evidence>
<dbReference type="PROSITE" id="PS50249">
    <property type="entry name" value="MPN"/>
    <property type="match status" value="1"/>
</dbReference>
<dbReference type="InterPro" id="IPR046778">
    <property type="entry name" value="UPF0758_N"/>
</dbReference>
<dbReference type="EMBL" id="ACZL01000014">
    <property type="protein sequence ID" value="EHI56045.1"/>
    <property type="molecule type" value="Genomic_DNA"/>
</dbReference>
<organism evidence="9 10">
    <name type="scientific">Johnsonella ignava ATCC 51276</name>
    <dbReference type="NCBI Taxonomy" id="679200"/>
    <lineage>
        <taxon>Bacteria</taxon>
        <taxon>Bacillati</taxon>
        <taxon>Bacillota</taxon>
        <taxon>Clostridia</taxon>
        <taxon>Lachnospirales</taxon>
        <taxon>Lachnospiraceae</taxon>
        <taxon>Johnsonella</taxon>
    </lineage>
</organism>
<dbReference type="InterPro" id="IPR037518">
    <property type="entry name" value="MPN"/>
</dbReference>
<gene>
    <name evidence="9" type="ORF">HMPREF9333_00827</name>
</gene>
<dbReference type="Pfam" id="PF20582">
    <property type="entry name" value="UPF0758_N"/>
    <property type="match status" value="1"/>
</dbReference>
<dbReference type="NCBIfam" id="TIGR00608">
    <property type="entry name" value="radc"/>
    <property type="match status" value="1"/>
</dbReference>
<protein>
    <recommendedName>
        <fullName evidence="8">MPN domain-containing protein</fullName>
    </recommendedName>
</protein>
<dbReference type="STRING" id="679200.HMPREF9333_00827"/>
<dbReference type="HOGENOM" id="CLU_073529_0_2_9"/>
<comment type="similarity">
    <text evidence="1 7">Belongs to the UPF0758 family.</text>
</comment>
<dbReference type="CDD" id="cd08071">
    <property type="entry name" value="MPN_DUF2466"/>
    <property type="match status" value="1"/>
</dbReference>
<evidence type="ECO:0000256" key="6">
    <source>
        <dbReference type="ARBA" id="ARBA00023049"/>
    </source>
</evidence>
<evidence type="ECO:0000256" key="4">
    <source>
        <dbReference type="ARBA" id="ARBA00022801"/>
    </source>
</evidence>